<dbReference type="InterPro" id="IPR000119">
    <property type="entry name" value="Hist_DNA-bd"/>
</dbReference>
<dbReference type="EMBL" id="FNOI01000003">
    <property type="protein sequence ID" value="SDW92264.1"/>
    <property type="molecule type" value="Genomic_DNA"/>
</dbReference>
<dbReference type="Proteomes" id="UP000199441">
    <property type="component" value="Unassembled WGS sequence"/>
</dbReference>
<dbReference type="Pfam" id="PF00216">
    <property type="entry name" value="Bac_DNA_binding"/>
    <property type="match status" value="1"/>
</dbReference>
<dbReference type="Gene3D" id="4.10.520.10">
    <property type="entry name" value="IHF-like DNA-binding proteins"/>
    <property type="match status" value="1"/>
</dbReference>
<evidence type="ECO:0000313" key="5">
    <source>
        <dbReference type="Proteomes" id="UP000199441"/>
    </source>
</evidence>
<dbReference type="STRING" id="670155.SAMN04488001_1987"/>
<feature type="region of interest" description="Disordered" evidence="3">
    <location>
        <begin position="1"/>
        <end position="68"/>
    </location>
</feature>
<keyword evidence="5" id="KW-1185">Reference proteome</keyword>
<keyword evidence="2 4" id="KW-0238">DNA-binding</keyword>
<evidence type="ECO:0000256" key="1">
    <source>
        <dbReference type="ARBA" id="ARBA00010529"/>
    </source>
</evidence>
<reference evidence="5" key="1">
    <citation type="submission" date="2016-10" db="EMBL/GenBank/DDBJ databases">
        <authorList>
            <person name="Varghese N."/>
            <person name="Submissions S."/>
        </authorList>
    </citation>
    <scope>NUCLEOTIDE SEQUENCE [LARGE SCALE GENOMIC DNA]</scope>
    <source>
        <strain evidence="5">DSM 26922</strain>
    </source>
</reference>
<evidence type="ECO:0000256" key="3">
    <source>
        <dbReference type="SAM" id="MobiDB-lite"/>
    </source>
</evidence>
<accession>A0A1H2XIH8</accession>
<feature type="compositionally biased region" description="Low complexity" evidence="3">
    <location>
        <begin position="18"/>
        <end position="47"/>
    </location>
</feature>
<proteinExistence type="inferred from homology"/>
<dbReference type="SUPFAM" id="SSF47729">
    <property type="entry name" value="IHF-like DNA-binding proteins"/>
    <property type="match status" value="1"/>
</dbReference>
<evidence type="ECO:0000313" key="4">
    <source>
        <dbReference type="EMBL" id="SDW92264.1"/>
    </source>
</evidence>
<sequence length="153" mass="15948">MSSKPKPTSTKKTKRSTTRAASTKPKAAAKTAAKPAAAVSVVTAKTAEPQTSQTATPAGAKPDAPELTKKEMVERMVAASGMKKGDARRALEASMEAVAQALREGYNLSLPPLGKIKIARTKDTPNGKMVVLRTKLKDPAKAVPKDPLAAATE</sequence>
<comment type="similarity">
    <text evidence="1">Belongs to the bacterial histone-like protein family.</text>
</comment>
<dbReference type="OrthoDB" id="7873378at2"/>
<evidence type="ECO:0000256" key="2">
    <source>
        <dbReference type="ARBA" id="ARBA00023125"/>
    </source>
</evidence>
<dbReference type="GO" id="GO:0003677">
    <property type="term" value="F:DNA binding"/>
    <property type="evidence" value="ECO:0007669"/>
    <property type="project" value="UniProtKB-KW"/>
</dbReference>
<organism evidence="4 5">
    <name type="scientific">Litoreibacter albidus</name>
    <dbReference type="NCBI Taxonomy" id="670155"/>
    <lineage>
        <taxon>Bacteria</taxon>
        <taxon>Pseudomonadati</taxon>
        <taxon>Pseudomonadota</taxon>
        <taxon>Alphaproteobacteria</taxon>
        <taxon>Rhodobacterales</taxon>
        <taxon>Roseobacteraceae</taxon>
        <taxon>Litoreibacter</taxon>
    </lineage>
</organism>
<dbReference type="AlphaFoldDB" id="A0A1H2XIH8"/>
<gene>
    <name evidence="4" type="ORF">SAMN04488001_1987</name>
</gene>
<dbReference type="InterPro" id="IPR010992">
    <property type="entry name" value="IHF-like_DNA-bd_dom_sf"/>
</dbReference>
<name>A0A1H2XIH8_9RHOB</name>
<protein>
    <submittedName>
        <fullName evidence="4">DNA-binding protein HU-alpha</fullName>
    </submittedName>
</protein>
<dbReference type="GO" id="GO:0030527">
    <property type="term" value="F:structural constituent of chromatin"/>
    <property type="evidence" value="ECO:0007669"/>
    <property type="project" value="InterPro"/>
</dbReference>
<dbReference type="RefSeq" id="WP_089946768.1">
    <property type="nucleotide sequence ID" value="NZ_FNOI01000003.1"/>
</dbReference>